<evidence type="ECO:0000313" key="1">
    <source>
        <dbReference type="EMBL" id="QIN78001.1"/>
    </source>
</evidence>
<sequence>MPDPTRELPFEELPPPPLYKLVDEEGRDVFAEAEVGGEPATVGVLLESEELARELSEDAAEHGLEALSGLEPRVLPGWAAVEVFASAGEGYVLVVSEAGTGLFYAGTSRAARPNPPGDDVSRLPHLRREGEAPLLTVETDGGEVLVTALFTSTEKATAFRDAAPHLDLPEGLGVIDDAGGLVRHARIAREAGAEYAVFDPETGLAEAIPIEELMREPHQR</sequence>
<keyword evidence="2" id="KW-1185">Reference proteome</keyword>
<proteinExistence type="predicted"/>
<protein>
    <submittedName>
        <fullName evidence="1">Uncharacterized protein</fullName>
    </submittedName>
</protein>
<dbReference type="AlphaFoldDB" id="A0A6G8PUW2"/>
<reference evidence="1 2" key="1">
    <citation type="submission" date="2019-10" db="EMBL/GenBank/DDBJ databases">
        <title>Rubrobacter sp nov SCSIO 52915 isolated from a deep-sea sediment in the South China Sea.</title>
        <authorList>
            <person name="Chen R.W."/>
        </authorList>
    </citation>
    <scope>NUCLEOTIDE SEQUENCE [LARGE SCALE GENOMIC DNA]</scope>
    <source>
        <strain evidence="1 2">SCSIO 52915</strain>
    </source>
</reference>
<dbReference type="RefSeq" id="WP_166395678.1">
    <property type="nucleotide sequence ID" value="NZ_CP045121.1"/>
</dbReference>
<evidence type="ECO:0000313" key="2">
    <source>
        <dbReference type="Proteomes" id="UP000502706"/>
    </source>
</evidence>
<gene>
    <name evidence="1" type="ORF">GBA65_05125</name>
</gene>
<dbReference type="EMBL" id="CP045121">
    <property type="protein sequence ID" value="QIN78001.1"/>
    <property type="molecule type" value="Genomic_DNA"/>
</dbReference>
<name>A0A6G8PUW2_9ACTN</name>
<accession>A0A6G8PUW2</accession>
<dbReference type="Proteomes" id="UP000502706">
    <property type="component" value="Chromosome"/>
</dbReference>
<organism evidence="1 2">
    <name type="scientific">Rubrobacter marinus</name>
    <dbReference type="NCBI Taxonomy" id="2653852"/>
    <lineage>
        <taxon>Bacteria</taxon>
        <taxon>Bacillati</taxon>
        <taxon>Actinomycetota</taxon>
        <taxon>Rubrobacteria</taxon>
        <taxon>Rubrobacterales</taxon>
        <taxon>Rubrobacteraceae</taxon>
        <taxon>Rubrobacter</taxon>
    </lineage>
</organism>
<dbReference type="KEGG" id="rmar:GBA65_05125"/>